<dbReference type="InterPro" id="IPR002654">
    <property type="entry name" value="Glyco_trans_25"/>
</dbReference>
<evidence type="ECO:0000313" key="2">
    <source>
        <dbReference type="EMBL" id="OEE34042.1"/>
    </source>
</evidence>
<evidence type="ECO:0000259" key="1">
    <source>
        <dbReference type="Pfam" id="PF01755"/>
    </source>
</evidence>
<feature type="domain" description="Glycosyl transferase family 25" evidence="1">
    <location>
        <begin position="2"/>
        <end position="178"/>
    </location>
</feature>
<keyword evidence="3" id="KW-1185">Reference proteome</keyword>
<dbReference type="CDD" id="cd06532">
    <property type="entry name" value="Glyco_transf_25"/>
    <property type="match status" value="1"/>
</dbReference>
<proteinExistence type="predicted"/>
<comment type="caution">
    <text evidence="2">The sequence shown here is derived from an EMBL/GenBank/DDBJ whole genome shotgun (WGS) entry which is preliminary data.</text>
</comment>
<gene>
    <name evidence="2" type="ORF">A1QS_07055</name>
</gene>
<name>A0A853R3Q9_9VIBR</name>
<sequence>MKLFVINLKEANARRERVQKKLSEIDIECEFFEAVNGFSGLPPKLAMKSNDDYRIKYRGRPLTPGEKGVYASHYLLWEKCVELDEPIVIFEDDFLPTPFFSLVIDKLPELHKKYDYLRLEPQDTNFNCKMIENTHDGFQVVMWMDNAGGARGYSITPKAARRFLDESEQWLCAVDNFIGEPYKHHISSMGLLPYAIYNPSDMESQIQNKTKLAKVALKNKIFREIERLSRTIRLAWWNVMHKSIKR</sequence>
<dbReference type="EMBL" id="AJYS02000230">
    <property type="protein sequence ID" value="OEE34042.1"/>
    <property type="molecule type" value="Genomic_DNA"/>
</dbReference>
<reference evidence="2 3" key="1">
    <citation type="journal article" date="2012" name="Science">
        <title>Ecological populations of bacteria act as socially cohesive units of antibiotic production and resistance.</title>
        <authorList>
            <person name="Cordero O.X."/>
            <person name="Wildschutte H."/>
            <person name="Kirkup B."/>
            <person name="Proehl S."/>
            <person name="Ngo L."/>
            <person name="Hussain F."/>
            <person name="Le Roux F."/>
            <person name="Mincer T."/>
            <person name="Polz M.F."/>
        </authorList>
    </citation>
    <scope>NUCLEOTIDE SEQUENCE [LARGE SCALE GENOMIC DNA]</scope>
    <source>
        <strain evidence="2 3">FS-238</strain>
    </source>
</reference>
<organism evidence="2 3">
    <name type="scientific">Vibrio ordalii FS-238</name>
    <dbReference type="NCBI Taxonomy" id="617133"/>
    <lineage>
        <taxon>Bacteria</taxon>
        <taxon>Pseudomonadati</taxon>
        <taxon>Pseudomonadota</taxon>
        <taxon>Gammaproteobacteria</taxon>
        <taxon>Vibrionales</taxon>
        <taxon>Vibrionaceae</taxon>
        <taxon>Vibrio</taxon>
    </lineage>
</organism>
<dbReference type="RefSeq" id="WP_017045914.1">
    <property type="nucleotide sequence ID" value="NZ_AJYS02000230.1"/>
</dbReference>
<dbReference type="Proteomes" id="UP000094808">
    <property type="component" value="Unassembled WGS sequence"/>
</dbReference>
<evidence type="ECO:0000313" key="3">
    <source>
        <dbReference type="Proteomes" id="UP000094808"/>
    </source>
</evidence>
<dbReference type="Pfam" id="PF01755">
    <property type="entry name" value="Glyco_transf_25"/>
    <property type="match status" value="1"/>
</dbReference>
<protein>
    <recommendedName>
        <fullName evidence="1">Glycosyl transferase family 25 domain-containing protein</fullName>
    </recommendedName>
</protein>
<dbReference type="AlphaFoldDB" id="A0A853R3Q9"/>
<accession>A0A853R3Q9</accession>